<dbReference type="InterPro" id="IPR014927">
    <property type="entry name" value="PG-bd_2"/>
</dbReference>
<evidence type="ECO:0000313" key="2">
    <source>
        <dbReference type="EMBL" id="MCP2308322.1"/>
    </source>
</evidence>
<sequence>MTFSIVARSGSAFGVAVASKFLAVGALVPAAAAGVGALATQAWANLAYRDQGLAMLRTGVAPASAVAGLTAADPQRAHRQLGMVGPVGAGATWTGEECLDWAGGVAGEGYAIQGNILAGPEVVRDMEAVWLASAELPFADRLVAALAAGDAAGGDSRGRQSAALYAVDPGAGIGGFGDVAYDLRVDDHPEPIAELRRLLGIHEILHGTPDPDSLLELAGELAAEVDSRLTALGYRSLDTWAGVENLEGRLVPGRIDPLVLAHLRDLTR</sequence>
<reference evidence="2 3" key="1">
    <citation type="submission" date="2022-06" db="EMBL/GenBank/DDBJ databases">
        <title>Sequencing the genomes of 1000 actinobacteria strains.</title>
        <authorList>
            <person name="Klenk H.-P."/>
        </authorList>
    </citation>
    <scope>NUCLEOTIDE SEQUENCE [LARGE SCALE GENOMIC DNA]</scope>
    <source>
        <strain evidence="2 3">DSM 41656</strain>
    </source>
</reference>
<evidence type="ECO:0000259" key="1">
    <source>
        <dbReference type="Pfam" id="PF08823"/>
    </source>
</evidence>
<dbReference type="PANTHER" id="PTHR39328:SF1">
    <property type="entry name" value="BLL2871 PROTEIN"/>
    <property type="match status" value="1"/>
</dbReference>
<dbReference type="Proteomes" id="UP001206483">
    <property type="component" value="Unassembled WGS sequence"/>
</dbReference>
<dbReference type="RefSeq" id="WP_253794927.1">
    <property type="nucleotide sequence ID" value="NZ_BAAAUB010000030.1"/>
</dbReference>
<dbReference type="EMBL" id="JAMZDX010000002">
    <property type="protein sequence ID" value="MCP2308322.1"/>
    <property type="molecule type" value="Genomic_DNA"/>
</dbReference>
<keyword evidence="3" id="KW-1185">Reference proteome</keyword>
<evidence type="ECO:0000313" key="3">
    <source>
        <dbReference type="Proteomes" id="UP001206483"/>
    </source>
</evidence>
<name>A0ABT1IT78_9ACTN</name>
<dbReference type="InterPro" id="IPR029055">
    <property type="entry name" value="Ntn_hydrolases_N"/>
</dbReference>
<organism evidence="2 3">
    <name type="scientific">Kitasatospora paracochleata</name>
    <dbReference type="NCBI Taxonomy" id="58354"/>
    <lineage>
        <taxon>Bacteria</taxon>
        <taxon>Bacillati</taxon>
        <taxon>Actinomycetota</taxon>
        <taxon>Actinomycetes</taxon>
        <taxon>Kitasatosporales</taxon>
        <taxon>Streptomycetaceae</taxon>
        <taxon>Kitasatospora</taxon>
    </lineage>
</organism>
<dbReference type="Pfam" id="PF06267">
    <property type="entry name" value="DUF1028"/>
    <property type="match status" value="1"/>
</dbReference>
<gene>
    <name evidence="2" type="ORF">FHR36_001446</name>
</gene>
<comment type="caution">
    <text evidence="2">The sequence shown here is derived from an EMBL/GenBank/DDBJ whole genome shotgun (WGS) entry which is preliminary data.</text>
</comment>
<dbReference type="InterPro" id="IPR010430">
    <property type="entry name" value="DUF1028"/>
</dbReference>
<dbReference type="Pfam" id="PF08823">
    <property type="entry name" value="PG_binding_2"/>
    <property type="match status" value="1"/>
</dbReference>
<dbReference type="Gene3D" id="3.60.20.10">
    <property type="entry name" value="Glutamine Phosphoribosylpyrophosphate, subunit 1, domain 1"/>
    <property type="match status" value="1"/>
</dbReference>
<proteinExistence type="predicted"/>
<dbReference type="PANTHER" id="PTHR39328">
    <property type="entry name" value="BLL2871 PROTEIN"/>
    <property type="match status" value="1"/>
</dbReference>
<dbReference type="SUPFAM" id="SSF56235">
    <property type="entry name" value="N-terminal nucleophile aminohydrolases (Ntn hydrolases)"/>
    <property type="match status" value="1"/>
</dbReference>
<protein>
    <submittedName>
        <fullName evidence="2">Ntn-hydrolase superfamily protein</fullName>
    </submittedName>
</protein>
<accession>A0ABT1IT78</accession>
<feature type="domain" description="Putative peptidoglycan binding" evidence="1">
    <location>
        <begin position="210"/>
        <end position="262"/>
    </location>
</feature>